<dbReference type="NCBIfam" id="TIGR01640">
    <property type="entry name" value="F_box_assoc_1"/>
    <property type="match status" value="1"/>
</dbReference>
<dbReference type="SMART" id="SM00256">
    <property type="entry name" value="FBOX"/>
    <property type="match status" value="1"/>
</dbReference>
<dbReference type="AlphaFoldDB" id="A0A8S1ZKT0"/>
<dbReference type="SUPFAM" id="SSF81383">
    <property type="entry name" value="F-box domain"/>
    <property type="match status" value="1"/>
</dbReference>
<dbReference type="PANTHER" id="PTHR31672:SF13">
    <property type="entry name" value="F-BOX PROTEIN CPR30-LIKE"/>
    <property type="match status" value="1"/>
</dbReference>
<protein>
    <recommendedName>
        <fullName evidence="1">F-box domain-containing protein</fullName>
    </recommendedName>
</protein>
<dbReference type="InterPro" id="IPR001810">
    <property type="entry name" value="F-box_dom"/>
</dbReference>
<dbReference type="EMBL" id="LR999451">
    <property type="protein sequence ID" value="CAE5958091.1"/>
    <property type="molecule type" value="Genomic_DNA"/>
</dbReference>
<organism evidence="2 3">
    <name type="scientific">Arabidopsis arenosa</name>
    <name type="common">Sand rock-cress</name>
    <name type="synonym">Cardaminopsis arenosa</name>
    <dbReference type="NCBI Taxonomy" id="38785"/>
    <lineage>
        <taxon>Eukaryota</taxon>
        <taxon>Viridiplantae</taxon>
        <taxon>Streptophyta</taxon>
        <taxon>Embryophyta</taxon>
        <taxon>Tracheophyta</taxon>
        <taxon>Spermatophyta</taxon>
        <taxon>Magnoliopsida</taxon>
        <taxon>eudicotyledons</taxon>
        <taxon>Gunneridae</taxon>
        <taxon>Pentapetalae</taxon>
        <taxon>rosids</taxon>
        <taxon>malvids</taxon>
        <taxon>Brassicales</taxon>
        <taxon>Brassicaceae</taxon>
        <taxon>Camelineae</taxon>
        <taxon>Arabidopsis</taxon>
    </lineage>
</organism>
<sequence length="387" mass="44520">MRRLPLHLLDEILFNLDPKSLGKMRCTNKSINSHISDDPNFKTEYFSRIGSSLLHVSKYDSNVLCFHPFGNSWSESEHLDNWLKILGSCSGLLLLSIKGRSCVANPLTNKFRFLDDSIWGKETWTRSGFAVDQIDRTTQRFKIVCITEQLEVSNPDETTYQFEINTGESWSLSKTTITCRSSKLEKGKNSKPVYLNGDLHWLRKDRSIVAFNPETEKARLIHSKFNRKPGKLLLCAGDNRLTLISATKRVISVFALETDGKWILVRRIKNKVVHQSIPLLYWNVHAYDGKCLEVRTMKNRRDGSVIHSYDVRANKWGVFRSFPRWCIPNRHFFLFKPSWSSVIGLLDQEEIKTKTKTKTDPLAVTESESISSVMAIMGLINRNLSFI</sequence>
<dbReference type="Pfam" id="PF00646">
    <property type="entry name" value="F-box"/>
    <property type="match status" value="1"/>
</dbReference>
<accession>A0A8S1ZKT0</accession>
<dbReference type="PANTHER" id="PTHR31672">
    <property type="entry name" value="BNACNNG10540D PROTEIN"/>
    <property type="match status" value="1"/>
</dbReference>
<proteinExistence type="predicted"/>
<name>A0A8S1ZKT0_ARAAE</name>
<reference evidence="2" key="1">
    <citation type="submission" date="2021-01" db="EMBL/GenBank/DDBJ databases">
        <authorList>
            <person name="Bezrukov I."/>
        </authorList>
    </citation>
    <scope>NUCLEOTIDE SEQUENCE</scope>
</reference>
<dbReference type="Proteomes" id="UP000682877">
    <property type="component" value="Chromosome 1"/>
</dbReference>
<evidence type="ECO:0000313" key="2">
    <source>
        <dbReference type="EMBL" id="CAE5958091.1"/>
    </source>
</evidence>
<dbReference type="PROSITE" id="PS50181">
    <property type="entry name" value="FBOX"/>
    <property type="match status" value="1"/>
</dbReference>
<dbReference type="InterPro" id="IPR050796">
    <property type="entry name" value="SCF_F-box_component"/>
</dbReference>
<evidence type="ECO:0000259" key="1">
    <source>
        <dbReference type="PROSITE" id="PS50181"/>
    </source>
</evidence>
<dbReference type="InterPro" id="IPR036047">
    <property type="entry name" value="F-box-like_dom_sf"/>
</dbReference>
<dbReference type="InterPro" id="IPR017451">
    <property type="entry name" value="F-box-assoc_interact_dom"/>
</dbReference>
<evidence type="ECO:0000313" key="3">
    <source>
        <dbReference type="Proteomes" id="UP000682877"/>
    </source>
</evidence>
<keyword evidence="3" id="KW-1185">Reference proteome</keyword>
<feature type="domain" description="F-box" evidence="1">
    <location>
        <begin position="1"/>
        <end position="49"/>
    </location>
</feature>
<gene>
    <name evidence="2" type="ORF">AARE701A_LOCUS1728</name>
</gene>